<dbReference type="OrthoDB" id="25929at10239"/>
<dbReference type="SMART" id="SM00034">
    <property type="entry name" value="CLECT"/>
    <property type="match status" value="1"/>
</dbReference>
<gene>
    <name evidence="3" type="primary">E7A</name>
</gene>
<evidence type="ECO:0000256" key="1">
    <source>
        <dbReference type="SAM" id="Phobius"/>
    </source>
</evidence>
<keyword evidence="1" id="KW-0812">Transmembrane</keyword>
<dbReference type="EMBL" id="KM924295">
    <property type="protein sequence ID" value="AIU39575.1"/>
    <property type="molecule type" value="Genomic_DNA"/>
</dbReference>
<protein>
    <submittedName>
        <fullName evidence="3">Envelope glycoprotein 42</fullName>
    </submittedName>
</protein>
<accession>A0A0B4Q629</accession>
<keyword evidence="3" id="KW-0946">Virion</keyword>
<sequence>MARNISFWSIVVCSLLVIAFITSLSLLVASIIKLLSNVIIPTVHVSKHSDITPYQDNYTVNFTNLHFFMDESNGSVPLPSQVFLKGNNFSSYSHTCNVSQYCNTHNATITQGTKCYYLSKIKHTFVGCLQYCKQYSPCYYLINPITHINVVRQNINATDTYWVGIFKSGLNYWVDLDNLNVTSVYDLFPSSYCAYIGFYTEEPWSAYYCDTPRYCLCGGTKQEAVINTTK</sequence>
<reference evidence="3 4" key="1">
    <citation type="journal article" date="2015" name="Genome Announc.">
        <title>Genome sequences of equid herpesviruses 2 and 5.</title>
        <authorList>
            <person name="Wilkie G.S."/>
            <person name="Kerr K."/>
            <person name="Stewart J.P."/>
            <person name="Studdert M.J."/>
            <person name="Davison A.J."/>
        </authorList>
    </citation>
    <scope>NUCLEOTIDE SEQUENCE [LARGE SCALE GENOMIC DNA]</scope>
    <source>
        <strain evidence="3">2-141/67</strain>
    </source>
</reference>
<evidence type="ECO:0000313" key="4">
    <source>
        <dbReference type="Proteomes" id="UP000124452"/>
    </source>
</evidence>
<dbReference type="KEGG" id="vg:23104187"/>
<dbReference type="PROSITE" id="PS50041">
    <property type="entry name" value="C_TYPE_LECTIN_2"/>
    <property type="match status" value="1"/>
</dbReference>
<dbReference type="Gene3D" id="3.10.100.10">
    <property type="entry name" value="Mannose-Binding Protein A, subunit A"/>
    <property type="match status" value="1"/>
</dbReference>
<name>A0A0B4Q629_9GAMA</name>
<dbReference type="Proteomes" id="UP000124452">
    <property type="component" value="Segment"/>
</dbReference>
<keyword evidence="4" id="KW-1185">Reference proteome</keyword>
<evidence type="ECO:0000313" key="3">
    <source>
        <dbReference type="EMBL" id="AIU39575.1"/>
    </source>
</evidence>
<feature type="transmembrane region" description="Helical" evidence="1">
    <location>
        <begin position="7"/>
        <end position="32"/>
    </location>
</feature>
<dbReference type="InterPro" id="IPR016186">
    <property type="entry name" value="C-type_lectin-like/link_sf"/>
</dbReference>
<dbReference type="SUPFAM" id="SSF56436">
    <property type="entry name" value="C-type lectin-like"/>
    <property type="match status" value="1"/>
</dbReference>
<proteinExistence type="predicted"/>
<dbReference type="RefSeq" id="YP_009118440.1">
    <property type="nucleotide sequence ID" value="NC_026421.1"/>
</dbReference>
<keyword evidence="3" id="KW-0261">Viral envelope protein</keyword>
<feature type="domain" description="C-type lectin" evidence="2">
    <location>
        <begin position="111"/>
        <end position="218"/>
    </location>
</feature>
<dbReference type="GeneID" id="23104187"/>
<dbReference type="InterPro" id="IPR016187">
    <property type="entry name" value="CTDL_fold"/>
</dbReference>
<organism evidence="3 4">
    <name type="scientific">Equid gammaherpesvirus 5</name>
    <dbReference type="NCBI Taxonomy" id="10371"/>
    <lineage>
        <taxon>Viruses</taxon>
        <taxon>Duplodnaviria</taxon>
        <taxon>Heunggongvirae</taxon>
        <taxon>Peploviricota</taxon>
        <taxon>Herviviricetes</taxon>
        <taxon>Herpesvirales</taxon>
        <taxon>Orthoherpesviridae</taxon>
        <taxon>Gammaherpesvirinae</taxon>
        <taxon>Percavirus</taxon>
        <taxon>Percavirus equidgamma5</taxon>
    </lineage>
</organism>
<evidence type="ECO:0000259" key="2">
    <source>
        <dbReference type="PROSITE" id="PS50041"/>
    </source>
</evidence>
<dbReference type="Pfam" id="PF00059">
    <property type="entry name" value="Lectin_C"/>
    <property type="match status" value="1"/>
</dbReference>
<keyword evidence="1" id="KW-0472">Membrane</keyword>
<dbReference type="InterPro" id="IPR001304">
    <property type="entry name" value="C-type_lectin-like"/>
</dbReference>
<dbReference type="GO" id="GO:0019031">
    <property type="term" value="C:viral envelope"/>
    <property type="evidence" value="ECO:0007669"/>
    <property type="project" value="UniProtKB-KW"/>
</dbReference>
<keyword evidence="1" id="KW-1133">Transmembrane helix</keyword>